<dbReference type="SUPFAM" id="SSF51556">
    <property type="entry name" value="Metallo-dependent hydrolases"/>
    <property type="match status" value="1"/>
</dbReference>
<keyword evidence="2 4" id="KW-0378">Hydrolase</keyword>
<name>A0A4R3I4B7_9GAMM</name>
<dbReference type="InterPro" id="IPR006680">
    <property type="entry name" value="Amidohydro-rel"/>
</dbReference>
<dbReference type="EMBL" id="SLZR01000015">
    <property type="protein sequence ID" value="TCS38799.1"/>
    <property type="molecule type" value="Genomic_DNA"/>
</dbReference>
<dbReference type="PANTHER" id="PTHR43794:SF11">
    <property type="entry name" value="AMIDOHYDROLASE-RELATED DOMAIN-CONTAINING PROTEIN"/>
    <property type="match status" value="1"/>
</dbReference>
<evidence type="ECO:0000313" key="4">
    <source>
        <dbReference type="EMBL" id="TCS38799.1"/>
    </source>
</evidence>
<feature type="domain" description="Amidohydrolase-related" evidence="3">
    <location>
        <begin position="43"/>
        <end position="388"/>
    </location>
</feature>
<comment type="caution">
    <text evidence="4">The sequence shown here is derived from an EMBL/GenBank/DDBJ whole genome shotgun (WGS) entry which is preliminary data.</text>
</comment>
<dbReference type="InterPro" id="IPR032466">
    <property type="entry name" value="Metal_Hydrolase"/>
</dbReference>
<keyword evidence="5" id="KW-1185">Reference proteome</keyword>
<accession>A0A4R3I4B7</accession>
<dbReference type="PANTHER" id="PTHR43794">
    <property type="entry name" value="AMINOHYDROLASE SSNA-RELATED"/>
    <property type="match status" value="1"/>
</dbReference>
<dbReference type="SUPFAM" id="SSF51338">
    <property type="entry name" value="Composite domain of metallo-dependent hydrolases"/>
    <property type="match status" value="2"/>
</dbReference>
<proteinExistence type="inferred from homology"/>
<comment type="similarity">
    <text evidence="1">Belongs to the metallo-dependent hydrolases superfamily. ATZ/TRZ family.</text>
</comment>
<dbReference type="Pfam" id="PF01979">
    <property type="entry name" value="Amidohydro_1"/>
    <property type="match status" value="1"/>
</dbReference>
<dbReference type="Gene3D" id="2.30.40.10">
    <property type="entry name" value="Urease, subunit C, domain 1"/>
    <property type="match status" value="1"/>
</dbReference>
<dbReference type="AlphaFoldDB" id="A0A4R3I4B7"/>
<evidence type="ECO:0000256" key="1">
    <source>
        <dbReference type="ARBA" id="ARBA00006745"/>
    </source>
</evidence>
<organism evidence="4 5">
    <name type="scientific">Reinekea marinisedimentorum</name>
    <dbReference type="NCBI Taxonomy" id="230495"/>
    <lineage>
        <taxon>Bacteria</taxon>
        <taxon>Pseudomonadati</taxon>
        <taxon>Pseudomonadota</taxon>
        <taxon>Gammaproteobacteria</taxon>
        <taxon>Oceanospirillales</taxon>
        <taxon>Saccharospirillaceae</taxon>
        <taxon>Reinekea</taxon>
    </lineage>
</organism>
<dbReference type="Gene3D" id="3.20.20.140">
    <property type="entry name" value="Metal-dependent hydrolases"/>
    <property type="match status" value="1"/>
</dbReference>
<dbReference type="Proteomes" id="UP000295793">
    <property type="component" value="Unassembled WGS sequence"/>
</dbReference>
<evidence type="ECO:0000259" key="3">
    <source>
        <dbReference type="Pfam" id="PF01979"/>
    </source>
</evidence>
<gene>
    <name evidence="4" type="ORF">BCF53_11573</name>
</gene>
<evidence type="ECO:0000256" key="2">
    <source>
        <dbReference type="ARBA" id="ARBA00022801"/>
    </source>
</evidence>
<dbReference type="GO" id="GO:0016810">
    <property type="term" value="F:hydrolase activity, acting on carbon-nitrogen (but not peptide) bonds"/>
    <property type="evidence" value="ECO:0007669"/>
    <property type="project" value="InterPro"/>
</dbReference>
<dbReference type="CDD" id="cd01298">
    <property type="entry name" value="ATZ_TRZ_like"/>
    <property type="match status" value="1"/>
</dbReference>
<evidence type="ECO:0000313" key="5">
    <source>
        <dbReference type="Proteomes" id="UP000295793"/>
    </source>
</evidence>
<protein>
    <submittedName>
        <fullName evidence="4">Cytosine/adenosine deaminase-related metal-dependent hydrolase</fullName>
    </submittedName>
</protein>
<reference evidence="4 5" key="1">
    <citation type="submission" date="2019-03" db="EMBL/GenBank/DDBJ databases">
        <title>Genomic Encyclopedia of Archaeal and Bacterial Type Strains, Phase II (KMG-II): from individual species to whole genera.</title>
        <authorList>
            <person name="Goeker M."/>
        </authorList>
    </citation>
    <scope>NUCLEOTIDE SEQUENCE [LARGE SCALE GENOMIC DNA]</scope>
    <source>
        <strain evidence="4 5">DSM 15388</strain>
    </source>
</reference>
<dbReference type="InterPro" id="IPR050287">
    <property type="entry name" value="MTA/SAH_deaminase"/>
</dbReference>
<dbReference type="InterPro" id="IPR011059">
    <property type="entry name" value="Metal-dep_hydrolase_composite"/>
</dbReference>
<sequence>MNDNLDILKNANISIVNDEISRIFFNEISEDYDQIIDGTDKLLLPGFINTHTHVPMTIFRGLGDDMKDRLTRLLFPLENSCLNDEIVHASSLLSLSEMLLSGTTCFADMYTFTDATARASNELGIRAFIGQGITDERSGEQLNADHGFELFENFIEKYRNDPLINGALAPHSVYMSSEPLLQRCRELSDKYEVPFLIHLAEQPWEADPYLEEHGSVVKYLQNIGALNNRFIGAHGILVSDEDMKILANVGASISHCPAGNSKSGRPIAPIHEYMQEGVNITLATDGPMSGNHMDMMSVMNCAPKMQKVKYQNRALCPASEILKMATINGAKALNIDHLVGSVEVGKKADLMVVNPQTLNMLPLYDYYAAIVYAMQPNNIQHVFVNGDLKVKDSKLVHTTEEDVIQKFSVAYDFVEAESRELLKKATQSE</sequence>